<dbReference type="InterPro" id="IPR001048">
    <property type="entry name" value="Asp/Glu/Uridylate_kinase"/>
</dbReference>
<dbReference type="SUPFAM" id="SSF53633">
    <property type="entry name" value="Carbamate kinase-like"/>
    <property type="match status" value="1"/>
</dbReference>
<accession>A0A2T3NUE1</accession>
<evidence type="ECO:0000256" key="2">
    <source>
        <dbReference type="ARBA" id="ARBA00022679"/>
    </source>
</evidence>
<dbReference type="Proteomes" id="UP000241771">
    <property type="component" value="Unassembled WGS sequence"/>
</dbReference>
<dbReference type="PANTHER" id="PTHR30409:SF1">
    <property type="entry name" value="CARBAMATE KINASE-RELATED"/>
    <property type="match status" value="1"/>
</dbReference>
<dbReference type="AlphaFoldDB" id="A0A2T3NUE1"/>
<evidence type="ECO:0000256" key="1">
    <source>
        <dbReference type="ARBA" id="ARBA00011066"/>
    </source>
</evidence>
<proteinExistence type="inferred from homology"/>
<protein>
    <recommendedName>
        <fullName evidence="4 5">Carbamate kinase</fullName>
    </recommendedName>
</protein>
<dbReference type="PANTHER" id="PTHR30409">
    <property type="entry name" value="CARBAMATE KINASE"/>
    <property type="match status" value="1"/>
</dbReference>
<keyword evidence="8" id="KW-1185">Reference proteome</keyword>
<dbReference type="Pfam" id="PF00696">
    <property type="entry name" value="AA_kinase"/>
    <property type="match status" value="1"/>
</dbReference>
<dbReference type="GO" id="GO:0005829">
    <property type="term" value="C:cytosol"/>
    <property type="evidence" value="ECO:0007669"/>
    <property type="project" value="TreeGrafter"/>
</dbReference>
<evidence type="ECO:0000256" key="4">
    <source>
        <dbReference type="NCBIfam" id="TIGR00746"/>
    </source>
</evidence>
<feature type="domain" description="Aspartate/glutamate/uridylate kinase" evidence="6">
    <location>
        <begin position="3"/>
        <end position="281"/>
    </location>
</feature>
<sequence>MKKRIVLALGGNALLKRGEVLSVENQYKSIHLFAELINDLAKEYSITIVHGNGPQVGLLALQNLAYKEVPAYPLDVLVAESQGMIGYMIAQALEQQAGMSPVTCLMTRVCVDANDSAFEQPSKFIGPVYQVEQMSELKEQYGWNMKVDGDYIRRVVPSPKPQQIVEAKIIDSLLTSDSVVICAGGGGVPVTRKEHGYQGVEAVIDKDSVSALLAEQIEADHLLILTDADAVYIDWGTENQRALRDVTSEELQPFAQPDGAMGPKAEAVINFVERTKNTAYIGALQDVKAILKGEKGTCIRPVETAVPDSKTLKESLVY</sequence>
<dbReference type="NCBIfam" id="TIGR00746">
    <property type="entry name" value="arcC"/>
    <property type="match status" value="1"/>
</dbReference>
<gene>
    <name evidence="7" type="ORF">C9I98_10245</name>
</gene>
<evidence type="ECO:0000256" key="5">
    <source>
        <dbReference type="PIRNR" id="PIRNR000723"/>
    </source>
</evidence>
<dbReference type="PRINTS" id="PR01469">
    <property type="entry name" value="CARBMTKINASE"/>
</dbReference>
<dbReference type="FunFam" id="3.40.1160.10:FF:000007">
    <property type="entry name" value="Carbamate kinase"/>
    <property type="match status" value="1"/>
</dbReference>
<dbReference type="GO" id="GO:0008804">
    <property type="term" value="F:carbamate kinase activity"/>
    <property type="evidence" value="ECO:0007669"/>
    <property type="project" value="UniProtKB-UniRule"/>
</dbReference>
<dbReference type="NCBIfam" id="NF006926">
    <property type="entry name" value="PRK09411.1"/>
    <property type="match status" value="1"/>
</dbReference>
<evidence type="ECO:0000256" key="3">
    <source>
        <dbReference type="ARBA" id="ARBA00022777"/>
    </source>
</evidence>
<dbReference type="OrthoDB" id="9766717at2"/>
<organism evidence="7 8">
    <name type="scientific">Photobacterium sanctipauli</name>
    <dbReference type="NCBI Taxonomy" id="1342794"/>
    <lineage>
        <taxon>Bacteria</taxon>
        <taxon>Pseudomonadati</taxon>
        <taxon>Pseudomonadota</taxon>
        <taxon>Gammaproteobacteria</taxon>
        <taxon>Vibrionales</taxon>
        <taxon>Vibrionaceae</taxon>
        <taxon>Photobacterium</taxon>
    </lineage>
</organism>
<name>A0A2T3NUE1_9GAMM</name>
<dbReference type="InterPro" id="IPR003964">
    <property type="entry name" value="Carb_kinase"/>
</dbReference>
<reference evidence="7 8" key="1">
    <citation type="submission" date="2018-01" db="EMBL/GenBank/DDBJ databases">
        <title>Whole genome sequencing of Histamine producing bacteria.</title>
        <authorList>
            <person name="Butler K."/>
        </authorList>
    </citation>
    <scope>NUCLEOTIDE SEQUENCE [LARGE SCALE GENOMIC DNA]</scope>
    <source>
        <strain evidence="7 8">DSM 100436</strain>
    </source>
</reference>
<dbReference type="RefSeq" id="WP_051902306.1">
    <property type="nucleotide sequence ID" value="NZ_JGVO01000557.1"/>
</dbReference>
<dbReference type="NCBIfam" id="NF009008">
    <property type="entry name" value="PRK12354.1"/>
    <property type="match status" value="1"/>
</dbReference>
<comment type="similarity">
    <text evidence="1 5">Belongs to the carbamate kinase family.</text>
</comment>
<dbReference type="PIRSF" id="PIRSF000723">
    <property type="entry name" value="Carbamate_kin"/>
    <property type="match status" value="1"/>
</dbReference>
<evidence type="ECO:0000259" key="6">
    <source>
        <dbReference type="Pfam" id="PF00696"/>
    </source>
</evidence>
<dbReference type="CDD" id="cd04235">
    <property type="entry name" value="AAK_CK"/>
    <property type="match status" value="1"/>
</dbReference>
<keyword evidence="3 5" id="KW-0418">Kinase</keyword>
<evidence type="ECO:0000313" key="8">
    <source>
        <dbReference type="Proteomes" id="UP000241771"/>
    </source>
</evidence>
<comment type="caution">
    <text evidence="7">The sequence shown here is derived from an EMBL/GenBank/DDBJ whole genome shotgun (WGS) entry which is preliminary data.</text>
</comment>
<dbReference type="InterPro" id="IPR036393">
    <property type="entry name" value="AceGlu_kinase-like_sf"/>
</dbReference>
<dbReference type="GO" id="GO:0019546">
    <property type="term" value="P:L-arginine deiminase pathway"/>
    <property type="evidence" value="ECO:0007669"/>
    <property type="project" value="TreeGrafter"/>
</dbReference>
<evidence type="ECO:0000313" key="7">
    <source>
        <dbReference type="EMBL" id="PSW19835.1"/>
    </source>
</evidence>
<dbReference type="EMBL" id="PYMA01000005">
    <property type="protein sequence ID" value="PSW19835.1"/>
    <property type="molecule type" value="Genomic_DNA"/>
</dbReference>
<dbReference type="Gene3D" id="3.40.1160.10">
    <property type="entry name" value="Acetylglutamate kinase-like"/>
    <property type="match status" value="1"/>
</dbReference>
<keyword evidence="2 5" id="KW-0808">Transferase</keyword>